<name>A0A2R5G699_9STRA</name>
<accession>A0A2R5G699</accession>
<feature type="compositionally biased region" description="Basic and acidic residues" evidence="1">
    <location>
        <begin position="158"/>
        <end position="169"/>
    </location>
</feature>
<feature type="region of interest" description="Disordered" evidence="1">
    <location>
        <begin position="158"/>
        <end position="180"/>
    </location>
</feature>
<evidence type="ECO:0000313" key="3">
    <source>
        <dbReference type="Proteomes" id="UP000241890"/>
    </source>
</evidence>
<gene>
    <name evidence="2" type="ORF">FCC1311_001822</name>
</gene>
<evidence type="ECO:0000256" key="1">
    <source>
        <dbReference type="SAM" id="MobiDB-lite"/>
    </source>
</evidence>
<feature type="region of interest" description="Disordered" evidence="1">
    <location>
        <begin position="1"/>
        <end position="67"/>
    </location>
</feature>
<evidence type="ECO:0000313" key="2">
    <source>
        <dbReference type="EMBL" id="GBG23963.1"/>
    </source>
</evidence>
<dbReference type="EMBL" id="BEYU01000001">
    <property type="protein sequence ID" value="GBG23963.1"/>
    <property type="molecule type" value="Genomic_DNA"/>
</dbReference>
<feature type="compositionally biased region" description="Acidic residues" evidence="1">
    <location>
        <begin position="15"/>
        <end position="27"/>
    </location>
</feature>
<organism evidence="2 3">
    <name type="scientific">Hondaea fermentalgiana</name>
    <dbReference type="NCBI Taxonomy" id="2315210"/>
    <lineage>
        <taxon>Eukaryota</taxon>
        <taxon>Sar</taxon>
        <taxon>Stramenopiles</taxon>
        <taxon>Bigyra</taxon>
        <taxon>Labyrinthulomycetes</taxon>
        <taxon>Thraustochytrida</taxon>
        <taxon>Thraustochytriidae</taxon>
        <taxon>Hondaea</taxon>
    </lineage>
</organism>
<dbReference type="InParanoid" id="A0A2R5G699"/>
<sequence>MWRGRVGAGGAARGDDDEEEDKEEDEGAAGGESGDGEDGGEGTGDGGDLCASSESRDAGDFEAGNSVTVSVTKYMDDGSMTDVEIKLDTTKFANVNDQVGSIFKKVRRMERGVAVVEEKLLASMEKQEVVEGIAEDLDQCDPGDETAFARIDRAATDHKALDWPPRERQQPLSSRKKANPGSHVLVRMFGSLREPSEETLQRAADLTALYSKLKAEAKVPITLADPRQIRKAPRSPVGTVMLLGELGTMIGQPSRVQDLEEVDQDSA</sequence>
<dbReference type="Proteomes" id="UP000241890">
    <property type="component" value="Unassembled WGS sequence"/>
</dbReference>
<proteinExistence type="predicted"/>
<protein>
    <submittedName>
        <fullName evidence="2">Uncharacterized protein</fullName>
    </submittedName>
</protein>
<keyword evidence="3" id="KW-1185">Reference proteome</keyword>
<feature type="compositionally biased region" description="Gly residues" evidence="1">
    <location>
        <begin position="1"/>
        <end position="12"/>
    </location>
</feature>
<comment type="caution">
    <text evidence="2">The sequence shown here is derived from an EMBL/GenBank/DDBJ whole genome shotgun (WGS) entry which is preliminary data.</text>
</comment>
<reference evidence="2 3" key="1">
    <citation type="submission" date="2017-12" db="EMBL/GenBank/DDBJ databases">
        <title>Sequencing, de novo assembly and annotation of complete genome of a new Thraustochytrid species, strain FCC1311.</title>
        <authorList>
            <person name="Sedici K."/>
            <person name="Godart F."/>
            <person name="Aiese Cigliano R."/>
            <person name="Sanseverino W."/>
            <person name="Barakat M."/>
            <person name="Ortet P."/>
            <person name="Marechal E."/>
            <person name="Cagnac O."/>
            <person name="Amato A."/>
        </authorList>
    </citation>
    <scope>NUCLEOTIDE SEQUENCE [LARGE SCALE GENOMIC DNA]</scope>
</reference>
<dbReference type="AlphaFoldDB" id="A0A2R5G699"/>